<comment type="caution">
    <text evidence="3">The sequence shown here is derived from an EMBL/GenBank/DDBJ whole genome shotgun (WGS) entry which is preliminary data.</text>
</comment>
<reference evidence="3 4" key="1">
    <citation type="journal article" date="2024" name="IMA Fungus">
        <title>Apiospora arundinis, a panoply of carbohydrate-active enzymes and secondary metabolites.</title>
        <authorList>
            <person name="Sorensen T."/>
            <person name="Petersen C."/>
            <person name="Muurmann A.T."/>
            <person name="Christiansen J.V."/>
            <person name="Brundto M.L."/>
            <person name="Overgaard C.K."/>
            <person name="Boysen A.T."/>
            <person name="Wollenberg R.D."/>
            <person name="Larsen T.O."/>
            <person name="Sorensen J.L."/>
            <person name="Nielsen K.L."/>
            <person name="Sondergaard T.E."/>
        </authorList>
    </citation>
    <scope>NUCLEOTIDE SEQUENCE [LARGE SCALE GENOMIC DNA]</scope>
    <source>
        <strain evidence="3 4">AAU 773</strain>
    </source>
</reference>
<dbReference type="SUPFAM" id="SSF52343">
    <property type="entry name" value="Ferredoxin reductase-like, C-terminal NADP-linked domain"/>
    <property type="match status" value="1"/>
</dbReference>
<feature type="transmembrane region" description="Helical" evidence="2">
    <location>
        <begin position="109"/>
        <end position="133"/>
    </location>
</feature>
<feature type="transmembrane region" description="Helical" evidence="2">
    <location>
        <begin position="139"/>
        <end position="158"/>
    </location>
</feature>
<dbReference type="InterPro" id="IPR039261">
    <property type="entry name" value="FNR_nucleotide-bd"/>
</dbReference>
<dbReference type="PANTHER" id="PTHR32361:SF9">
    <property type="entry name" value="FERRIC REDUCTASE TRANSMEMBRANE COMPONENT 3-RELATED"/>
    <property type="match status" value="1"/>
</dbReference>
<accession>A0ABR2I9A1</accession>
<organism evidence="3 4">
    <name type="scientific">Apiospora arundinis</name>
    <dbReference type="NCBI Taxonomy" id="335852"/>
    <lineage>
        <taxon>Eukaryota</taxon>
        <taxon>Fungi</taxon>
        <taxon>Dikarya</taxon>
        <taxon>Ascomycota</taxon>
        <taxon>Pezizomycotina</taxon>
        <taxon>Sordariomycetes</taxon>
        <taxon>Xylariomycetidae</taxon>
        <taxon>Amphisphaeriales</taxon>
        <taxon>Apiosporaceae</taxon>
        <taxon>Apiospora</taxon>
    </lineage>
</organism>
<feature type="transmembrane region" description="Helical" evidence="2">
    <location>
        <begin position="178"/>
        <end position="194"/>
    </location>
</feature>
<evidence type="ECO:0000256" key="1">
    <source>
        <dbReference type="ARBA" id="ARBA00022448"/>
    </source>
</evidence>
<feature type="transmembrane region" description="Helical" evidence="2">
    <location>
        <begin position="200"/>
        <end position="218"/>
    </location>
</feature>
<dbReference type="PANTHER" id="PTHR32361">
    <property type="entry name" value="FERRIC/CUPRIC REDUCTASE TRANSMEMBRANE COMPONENT"/>
    <property type="match status" value="1"/>
</dbReference>
<protein>
    <recommendedName>
        <fullName evidence="5">FAD-binding FR-type domain-containing protein</fullName>
    </recommendedName>
</protein>
<keyword evidence="1" id="KW-0813">Transport</keyword>
<feature type="transmembrane region" description="Helical" evidence="2">
    <location>
        <begin position="6"/>
        <end position="24"/>
    </location>
</feature>
<gene>
    <name evidence="3" type="ORF">PGQ11_010250</name>
</gene>
<sequence>MDPIGWYVIALGFSLLIFVVLHSVRITLVKRVRLPVCDWYEELSLAPKLFLACCIAANGVLLGHGSPTLAGLSQRSAQAAAVNLVPVFLGGRTNILFDAAGFSLRAYELLRLSSFFLGTIEAFLHFALALVVRRATTDFIVSGSMIVVMLSVLAALVVSPMFPAVRRLRMSLRRIQQPVALLTLFTLLWHVFMLPAPPRIAPMVSLAIWALLAVFRVARTLAAGRTTLTSVQTCGPGAMWKVRGLRHARPYPGCYFYVYNVHSPTFHRFLGYPMLVYSWRALEQRPSNKTAAAKETEAPGEMTFLVQSPEAVGRKWAGDVLFLDGPYGKDVHAELYETVVLAAQGIGIAGVLPCALYLAHLRKASKREDAGAGFTGFLRGRLLTRQVVVLWKLEGREQESWAKDELASLLELDPDRSLVQLRFYYPNTSSTARCQEALEFPEPFSKHWKRHAHPDELHDQMSFKKMREFVETASRREGRSILLGKYSPTHPPRLRLT</sequence>
<keyword evidence="2" id="KW-0812">Transmembrane</keyword>
<evidence type="ECO:0000313" key="4">
    <source>
        <dbReference type="Proteomes" id="UP001390339"/>
    </source>
</evidence>
<evidence type="ECO:0000256" key="2">
    <source>
        <dbReference type="SAM" id="Phobius"/>
    </source>
</evidence>
<dbReference type="Proteomes" id="UP001390339">
    <property type="component" value="Unassembled WGS sequence"/>
</dbReference>
<keyword evidence="2" id="KW-0472">Membrane</keyword>
<dbReference type="InterPro" id="IPR051410">
    <property type="entry name" value="Ferric/Cupric_Reductase"/>
</dbReference>
<keyword evidence="2" id="KW-1133">Transmembrane helix</keyword>
<dbReference type="Gene3D" id="3.40.50.80">
    <property type="entry name" value="Nucleotide-binding domain of ferredoxin-NADP reductase (FNR) module"/>
    <property type="match status" value="1"/>
</dbReference>
<proteinExistence type="predicted"/>
<name>A0ABR2I9A1_9PEZI</name>
<dbReference type="EMBL" id="JAPCWZ010000006">
    <property type="protein sequence ID" value="KAK8859516.1"/>
    <property type="molecule type" value="Genomic_DNA"/>
</dbReference>
<keyword evidence="4" id="KW-1185">Reference proteome</keyword>
<evidence type="ECO:0008006" key="5">
    <source>
        <dbReference type="Google" id="ProtNLM"/>
    </source>
</evidence>
<evidence type="ECO:0000313" key="3">
    <source>
        <dbReference type="EMBL" id="KAK8859516.1"/>
    </source>
</evidence>